<accession>A0ACC1R6L4</accession>
<organism evidence="1 2">
    <name type="scientific">Lecanicillium saksenae</name>
    <dbReference type="NCBI Taxonomy" id="468837"/>
    <lineage>
        <taxon>Eukaryota</taxon>
        <taxon>Fungi</taxon>
        <taxon>Dikarya</taxon>
        <taxon>Ascomycota</taxon>
        <taxon>Pezizomycotina</taxon>
        <taxon>Sordariomycetes</taxon>
        <taxon>Hypocreomycetidae</taxon>
        <taxon>Hypocreales</taxon>
        <taxon>Cordycipitaceae</taxon>
        <taxon>Lecanicillium</taxon>
    </lineage>
</organism>
<proteinExistence type="predicted"/>
<evidence type="ECO:0000313" key="2">
    <source>
        <dbReference type="Proteomes" id="UP001148737"/>
    </source>
</evidence>
<reference evidence="1" key="1">
    <citation type="submission" date="2022-07" db="EMBL/GenBank/DDBJ databases">
        <title>Genome Sequence of Lecanicillium saksenae.</title>
        <authorList>
            <person name="Buettner E."/>
        </authorList>
    </citation>
    <scope>NUCLEOTIDE SEQUENCE</scope>
    <source>
        <strain evidence="1">VT-O1</strain>
    </source>
</reference>
<protein>
    <submittedName>
        <fullName evidence="1">Uncharacterized protein</fullName>
    </submittedName>
</protein>
<evidence type="ECO:0000313" key="1">
    <source>
        <dbReference type="EMBL" id="KAJ3497840.1"/>
    </source>
</evidence>
<dbReference type="EMBL" id="JANAKD010000086">
    <property type="protein sequence ID" value="KAJ3497840.1"/>
    <property type="molecule type" value="Genomic_DNA"/>
</dbReference>
<dbReference type="Proteomes" id="UP001148737">
    <property type="component" value="Unassembled WGS sequence"/>
</dbReference>
<comment type="caution">
    <text evidence="1">The sequence shown here is derived from an EMBL/GenBank/DDBJ whole genome shotgun (WGS) entry which is preliminary data.</text>
</comment>
<gene>
    <name evidence="1" type="ORF">NLG97_g1596</name>
</gene>
<name>A0ACC1R6L4_9HYPO</name>
<sequence>MCETAWALRILDSINIVIYGAGFYSFFQNNELGCTEHESCQKAMIQTSFSEYVYMYNIFTKGNQEVVTPAAAGHVKSLLFDDSTRNGYTSEVAAWLPLALDPAADWGDHDISAGTDTGDGDNGIDDRPVCDFSRHFNSLEDIANADDLSSMCRALLSFPFLVDKLDQIYADYQEANKGYDEVFPYYEKYFRYIASEMIANCTTEQDPIFHCKDDNGPWESCEALLKRVVWDDYYTITWECLDRGKYESALLNDYAIPKDWVQYANKSDPFHCHNPGHAIDWDCSDKDHTNYNMPMLADHVDVPNPKDIIARAGQRFSSVKMMLFATYADMLLSQWSGPYEDALDSLSTPVSLLAQAVQSMKDDKAIGEAIHEQEVRNNILNILGIIFSVMPFAGDLLLPAGVAFSFVGKIVGLIGEVGDQALNIYSVTQSPETAPLALMGGLMGFLGPRIPKLARTGAGFKDLKPPKDIINEQGIMGKYGKVAKAFNDQIGKILKACGK</sequence>
<keyword evidence="2" id="KW-1185">Reference proteome</keyword>